<sequence length="375" mass="42848">MTKHVNLSHARCVPQVLAIVILSLHGSVLVGQTRATREVESVDERLVGNVYDGLAAFAVHRDAMLKRRRCLFIEGERYLVGKKHDPQVNPLYYIQIADRAKRFEYVANGFLNLPGTLGRDYQTQTWNEKVLCRGQVRFGGGPTNSNRLYSYGEKERKRDAAAGVVRVGKVFYVDPFEDLISLASELRSTSPTRGMMENKFLRSSKLLSVEEQPGGKLLSRWRKGDENRGTSITLVMDATKEYLPVSTSHVSNEQKQLGVISRTLCEWKRVGTNFVPSRMEFQGKKFGRGDAFDEIHFLKLSWRFGKEVPQHWTDSEREDYLELVMDHYGKTYDRSNGKLLPFKGIIRADPWETPADLFISSPKNDARENKAGRRR</sequence>
<evidence type="ECO:0000313" key="2">
    <source>
        <dbReference type="Proteomes" id="UP000317238"/>
    </source>
</evidence>
<dbReference type="AlphaFoldDB" id="A0A5C5Y192"/>
<name>A0A5C5Y192_9PLAN</name>
<dbReference type="RefSeq" id="WP_145299453.1">
    <property type="nucleotide sequence ID" value="NZ_CP036319.1"/>
</dbReference>
<dbReference type="EMBL" id="SJPL01000001">
    <property type="protein sequence ID" value="TWT69516.1"/>
    <property type="molecule type" value="Genomic_DNA"/>
</dbReference>
<protein>
    <submittedName>
        <fullName evidence="1">Uncharacterized protein</fullName>
    </submittedName>
</protein>
<reference evidence="1 2" key="1">
    <citation type="submission" date="2019-02" db="EMBL/GenBank/DDBJ databases">
        <title>Deep-cultivation of Planctomycetes and their phenomic and genomic characterization uncovers novel biology.</title>
        <authorList>
            <person name="Wiegand S."/>
            <person name="Jogler M."/>
            <person name="Boedeker C."/>
            <person name="Pinto D."/>
            <person name="Vollmers J."/>
            <person name="Rivas-Marin E."/>
            <person name="Kohn T."/>
            <person name="Peeters S.H."/>
            <person name="Heuer A."/>
            <person name="Rast P."/>
            <person name="Oberbeckmann S."/>
            <person name="Bunk B."/>
            <person name="Jeske O."/>
            <person name="Meyerdierks A."/>
            <person name="Storesund J.E."/>
            <person name="Kallscheuer N."/>
            <person name="Luecker S."/>
            <person name="Lage O.M."/>
            <person name="Pohl T."/>
            <person name="Merkel B.J."/>
            <person name="Hornburger P."/>
            <person name="Mueller R.-W."/>
            <person name="Bruemmer F."/>
            <person name="Labrenz M."/>
            <person name="Spormann A.M."/>
            <person name="Op Den Camp H."/>
            <person name="Overmann J."/>
            <person name="Amann R."/>
            <person name="Jetten M.S.M."/>
            <person name="Mascher T."/>
            <person name="Medema M.H."/>
            <person name="Devos D.P."/>
            <person name="Kaster A.-K."/>
            <person name="Ovreas L."/>
            <person name="Rohde M."/>
            <person name="Galperin M.Y."/>
            <person name="Jogler C."/>
        </authorList>
    </citation>
    <scope>NUCLEOTIDE SEQUENCE [LARGE SCALE GENOMIC DNA]</scope>
    <source>
        <strain evidence="1 2">Pan14r</strain>
    </source>
</reference>
<gene>
    <name evidence="1" type="ORF">Pan14r_18040</name>
</gene>
<dbReference type="Proteomes" id="UP000317238">
    <property type="component" value="Unassembled WGS sequence"/>
</dbReference>
<evidence type="ECO:0000313" key="1">
    <source>
        <dbReference type="EMBL" id="TWT69516.1"/>
    </source>
</evidence>
<accession>A0A5C5Y192</accession>
<dbReference type="OrthoDB" id="284378at2"/>
<comment type="caution">
    <text evidence="1">The sequence shown here is derived from an EMBL/GenBank/DDBJ whole genome shotgun (WGS) entry which is preliminary data.</text>
</comment>
<organism evidence="1 2">
    <name type="scientific">Crateriforma conspicua</name>
    <dbReference type="NCBI Taxonomy" id="2527996"/>
    <lineage>
        <taxon>Bacteria</taxon>
        <taxon>Pseudomonadati</taxon>
        <taxon>Planctomycetota</taxon>
        <taxon>Planctomycetia</taxon>
        <taxon>Planctomycetales</taxon>
        <taxon>Planctomycetaceae</taxon>
        <taxon>Crateriforma</taxon>
    </lineage>
</organism>
<keyword evidence="2" id="KW-1185">Reference proteome</keyword>
<proteinExistence type="predicted"/>